<name>A0A8J3GEB9_9BACT</name>
<dbReference type="SUPFAM" id="SSF48498">
    <property type="entry name" value="Tetracyclin repressor-like, C-terminal domain"/>
    <property type="match status" value="1"/>
</dbReference>
<dbReference type="EMBL" id="BMXG01000010">
    <property type="protein sequence ID" value="GHC02523.1"/>
    <property type="molecule type" value="Genomic_DNA"/>
</dbReference>
<evidence type="ECO:0000256" key="1">
    <source>
        <dbReference type="ARBA" id="ARBA00023125"/>
    </source>
</evidence>
<dbReference type="InterPro" id="IPR023772">
    <property type="entry name" value="DNA-bd_HTH_TetR-type_CS"/>
</dbReference>
<evidence type="ECO:0000313" key="5">
    <source>
        <dbReference type="Proteomes" id="UP000642829"/>
    </source>
</evidence>
<dbReference type="InterPro" id="IPR041586">
    <property type="entry name" value="PsrA_TetR_C"/>
</dbReference>
<feature type="DNA-binding region" description="H-T-H motif" evidence="2">
    <location>
        <begin position="27"/>
        <end position="46"/>
    </location>
</feature>
<evidence type="ECO:0000313" key="4">
    <source>
        <dbReference type="EMBL" id="GHC02523.1"/>
    </source>
</evidence>
<reference evidence="4" key="1">
    <citation type="journal article" date="2014" name="Int. J. Syst. Evol. Microbiol.">
        <title>Complete genome sequence of Corynebacterium casei LMG S-19264T (=DSM 44701T), isolated from a smear-ripened cheese.</title>
        <authorList>
            <consortium name="US DOE Joint Genome Institute (JGI-PGF)"/>
            <person name="Walter F."/>
            <person name="Albersmeier A."/>
            <person name="Kalinowski J."/>
            <person name="Ruckert C."/>
        </authorList>
    </citation>
    <scope>NUCLEOTIDE SEQUENCE</scope>
    <source>
        <strain evidence="4">KCTC 12870</strain>
    </source>
</reference>
<dbReference type="InterPro" id="IPR036271">
    <property type="entry name" value="Tet_transcr_reg_TetR-rel_C_sf"/>
</dbReference>
<dbReference type="Gene3D" id="1.10.357.10">
    <property type="entry name" value="Tetracycline Repressor, domain 2"/>
    <property type="match status" value="1"/>
</dbReference>
<evidence type="ECO:0000259" key="3">
    <source>
        <dbReference type="PROSITE" id="PS50977"/>
    </source>
</evidence>
<dbReference type="RefSeq" id="WP_189514438.1">
    <property type="nucleotide sequence ID" value="NZ_BMXG01000010.1"/>
</dbReference>
<dbReference type="GO" id="GO:0000976">
    <property type="term" value="F:transcription cis-regulatory region binding"/>
    <property type="evidence" value="ECO:0007669"/>
    <property type="project" value="TreeGrafter"/>
</dbReference>
<dbReference type="InterPro" id="IPR050109">
    <property type="entry name" value="HTH-type_TetR-like_transc_reg"/>
</dbReference>
<dbReference type="PANTHER" id="PTHR30055">
    <property type="entry name" value="HTH-TYPE TRANSCRIPTIONAL REGULATOR RUTR"/>
    <property type="match status" value="1"/>
</dbReference>
<dbReference type="SUPFAM" id="SSF46689">
    <property type="entry name" value="Homeodomain-like"/>
    <property type="match status" value="1"/>
</dbReference>
<gene>
    <name evidence="4" type="ORF">GCM10007047_18870</name>
</gene>
<comment type="caution">
    <text evidence="4">The sequence shown here is derived from an EMBL/GenBank/DDBJ whole genome shotgun (WGS) entry which is preliminary data.</text>
</comment>
<dbReference type="PROSITE" id="PS50977">
    <property type="entry name" value="HTH_TETR_2"/>
    <property type="match status" value="1"/>
</dbReference>
<dbReference type="AlphaFoldDB" id="A0A8J3GEB9"/>
<accession>A0A8J3GEB9</accession>
<dbReference type="PROSITE" id="PS01081">
    <property type="entry name" value="HTH_TETR_1"/>
    <property type="match status" value="1"/>
</dbReference>
<dbReference type="Pfam" id="PF00440">
    <property type="entry name" value="TetR_N"/>
    <property type="match status" value="1"/>
</dbReference>
<dbReference type="InterPro" id="IPR009057">
    <property type="entry name" value="Homeodomain-like_sf"/>
</dbReference>
<reference evidence="4" key="2">
    <citation type="submission" date="2020-09" db="EMBL/GenBank/DDBJ databases">
        <authorList>
            <person name="Sun Q."/>
            <person name="Kim S."/>
        </authorList>
    </citation>
    <scope>NUCLEOTIDE SEQUENCE</scope>
    <source>
        <strain evidence="4">KCTC 12870</strain>
    </source>
</reference>
<dbReference type="Pfam" id="PF17939">
    <property type="entry name" value="TetR_C_30"/>
    <property type="match status" value="1"/>
</dbReference>
<evidence type="ECO:0000256" key="2">
    <source>
        <dbReference type="PROSITE-ProRule" id="PRU00335"/>
    </source>
</evidence>
<dbReference type="InterPro" id="IPR001647">
    <property type="entry name" value="HTH_TetR"/>
</dbReference>
<feature type="domain" description="HTH tetR-type" evidence="3">
    <location>
        <begin position="4"/>
        <end position="64"/>
    </location>
</feature>
<dbReference type="GO" id="GO:0003700">
    <property type="term" value="F:DNA-binding transcription factor activity"/>
    <property type="evidence" value="ECO:0007669"/>
    <property type="project" value="TreeGrafter"/>
</dbReference>
<sequence length="211" mass="23802">MDPLDTQQRILEAAERFYAERGFEGTSMRNLTEAAGVNLAAVNYHFGSKKALMWEMFRAKIVPLNNARLELLNAALARPEKPQLEDIFDALLQPMFEAAKGPDGANAIFLRMIGRVFSESEEFWQQLHEEFFVDLSRRFLEALASVMPNLPPNELAWRFHLSIATMLGALVTHHSMNRGCVHIDGSDMDATCERLRDFICAGFRGPQGDAN</sequence>
<organism evidence="4 5">
    <name type="scientific">Cerasicoccus arenae</name>
    <dbReference type="NCBI Taxonomy" id="424488"/>
    <lineage>
        <taxon>Bacteria</taxon>
        <taxon>Pseudomonadati</taxon>
        <taxon>Verrucomicrobiota</taxon>
        <taxon>Opitutia</taxon>
        <taxon>Puniceicoccales</taxon>
        <taxon>Cerasicoccaceae</taxon>
        <taxon>Cerasicoccus</taxon>
    </lineage>
</organism>
<dbReference type="Proteomes" id="UP000642829">
    <property type="component" value="Unassembled WGS sequence"/>
</dbReference>
<keyword evidence="5" id="KW-1185">Reference proteome</keyword>
<dbReference type="PRINTS" id="PR00455">
    <property type="entry name" value="HTHTETR"/>
</dbReference>
<protein>
    <recommendedName>
        <fullName evidence="3">HTH tetR-type domain-containing protein</fullName>
    </recommendedName>
</protein>
<dbReference type="PANTHER" id="PTHR30055:SF235">
    <property type="entry name" value="TRANSCRIPTIONAL REGULATORY PROTEIN"/>
    <property type="match status" value="1"/>
</dbReference>
<proteinExistence type="predicted"/>
<keyword evidence="1 2" id="KW-0238">DNA-binding</keyword>